<feature type="non-terminal residue" evidence="2">
    <location>
        <position position="1"/>
    </location>
</feature>
<reference evidence="2" key="1">
    <citation type="submission" date="2023-10" db="EMBL/GenBank/DDBJ databases">
        <authorList>
            <person name="Chen Y."/>
            <person name="Shah S."/>
            <person name="Dougan E. K."/>
            <person name="Thang M."/>
            <person name="Chan C."/>
        </authorList>
    </citation>
    <scope>NUCLEOTIDE SEQUENCE [LARGE SCALE GENOMIC DNA]</scope>
</reference>
<proteinExistence type="predicted"/>
<evidence type="ECO:0000313" key="2">
    <source>
        <dbReference type="EMBL" id="CAK0820291.1"/>
    </source>
</evidence>
<protein>
    <recommendedName>
        <fullName evidence="4">Ubiquitinyl hydrolase 1</fullName>
    </recommendedName>
</protein>
<evidence type="ECO:0000256" key="1">
    <source>
        <dbReference type="SAM" id="MobiDB-lite"/>
    </source>
</evidence>
<evidence type="ECO:0000313" key="3">
    <source>
        <dbReference type="Proteomes" id="UP001189429"/>
    </source>
</evidence>
<feature type="region of interest" description="Disordered" evidence="1">
    <location>
        <begin position="1"/>
        <end position="36"/>
    </location>
</feature>
<feature type="non-terminal residue" evidence="2">
    <location>
        <position position="147"/>
    </location>
</feature>
<name>A0ABN9RND6_9DINO</name>
<dbReference type="Gene3D" id="3.90.70.80">
    <property type="match status" value="1"/>
</dbReference>
<dbReference type="EMBL" id="CAUYUJ010007315">
    <property type="protein sequence ID" value="CAK0820291.1"/>
    <property type="molecule type" value="Genomic_DNA"/>
</dbReference>
<comment type="caution">
    <text evidence="2">The sequence shown here is derived from an EMBL/GenBank/DDBJ whole genome shotgun (WGS) entry which is preliminary data.</text>
</comment>
<keyword evidence="3" id="KW-1185">Reference proteome</keyword>
<evidence type="ECO:0008006" key="4">
    <source>
        <dbReference type="Google" id="ProtNLM"/>
    </source>
</evidence>
<organism evidence="2 3">
    <name type="scientific">Prorocentrum cordatum</name>
    <dbReference type="NCBI Taxonomy" id="2364126"/>
    <lineage>
        <taxon>Eukaryota</taxon>
        <taxon>Sar</taxon>
        <taxon>Alveolata</taxon>
        <taxon>Dinophyceae</taxon>
        <taxon>Prorocentrales</taxon>
        <taxon>Prorocentraceae</taxon>
        <taxon>Prorocentrum</taxon>
    </lineage>
</organism>
<accession>A0ABN9RND6</accession>
<dbReference type="Proteomes" id="UP001189429">
    <property type="component" value="Unassembled WGS sequence"/>
</dbReference>
<dbReference type="CDD" id="cd22744">
    <property type="entry name" value="OTU"/>
    <property type="match status" value="1"/>
</dbReference>
<gene>
    <name evidence="2" type="ORF">PCOR1329_LOCUS22039</name>
</gene>
<sequence length="147" mass="15832">PDKRASPAGLAPCAARESSTELDAPKAPGAATGKLETCDRCDGRHPTLQCPHFKGERDKHKDAWVHYGGKDPHSMGGDSGNFVLKQADVVRQPGDGSCLFHSLNYCMNKCSGVNGARSAQDLRTEIATFLRRNPAVEIAGDTLEQWV</sequence>